<feature type="compositionally biased region" description="Basic and acidic residues" evidence="16">
    <location>
        <begin position="868"/>
        <end position="891"/>
    </location>
</feature>
<keyword evidence="11" id="KW-0804">Transcription</keyword>
<dbReference type="Pfam" id="PF19256">
    <property type="entry name" value="LAIKA"/>
    <property type="match status" value="1"/>
</dbReference>
<gene>
    <name evidence="18" type="ORF">DV515_00011556</name>
</gene>
<evidence type="ECO:0000256" key="1">
    <source>
        <dbReference type="ARBA" id="ARBA00004556"/>
    </source>
</evidence>
<dbReference type="InterPro" id="IPR036361">
    <property type="entry name" value="SAP_dom_sf"/>
</dbReference>
<dbReference type="PANTHER" id="PTHR14304">
    <property type="entry name" value="CELL DIVISION CYCLE AND APOPTOSIS REGULATOR PROTEIN"/>
    <property type="match status" value="1"/>
</dbReference>
<evidence type="ECO:0000256" key="14">
    <source>
        <dbReference type="ARBA" id="ARBA00082431"/>
    </source>
</evidence>
<dbReference type="InterPro" id="IPR045353">
    <property type="entry name" value="LAIKA"/>
</dbReference>
<accession>A0A3L8S797</accession>
<evidence type="ECO:0000313" key="19">
    <source>
        <dbReference type="Proteomes" id="UP000276834"/>
    </source>
</evidence>
<keyword evidence="3" id="KW-0678">Repressor</keyword>
<evidence type="ECO:0000256" key="12">
    <source>
        <dbReference type="ARBA" id="ARBA00023306"/>
    </source>
</evidence>
<evidence type="ECO:0000256" key="16">
    <source>
        <dbReference type="SAM" id="MobiDB-lite"/>
    </source>
</evidence>
<evidence type="ECO:0000256" key="13">
    <source>
        <dbReference type="ARBA" id="ARBA00072349"/>
    </source>
</evidence>
<dbReference type="GO" id="GO:0003713">
    <property type="term" value="F:transcription coactivator activity"/>
    <property type="evidence" value="ECO:0007669"/>
    <property type="project" value="UniProtKB-ARBA"/>
</dbReference>
<dbReference type="GO" id="GO:0005634">
    <property type="term" value="C:nucleus"/>
    <property type="evidence" value="ECO:0007669"/>
    <property type="project" value="TreeGrafter"/>
</dbReference>
<dbReference type="GO" id="GO:0006915">
    <property type="term" value="P:apoptotic process"/>
    <property type="evidence" value="ECO:0007669"/>
    <property type="project" value="UniProtKB-KW"/>
</dbReference>
<keyword evidence="5" id="KW-0597">Phosphoprotein</keyword>
<dbReference type="SMART" id="SM01122">
    <property type="entry name" value="DBC1"/>
    <property type="match status" value="1"/>
</dbReference>
<keyword evidence="8" id="KW-0805">Transcription regulation</keyword>
<dbReference type="OrthoDB" id="21006at2759"/>
<comment type="subcellular location">
    <subcellularLocation>
        <location evidence="1">Cytoplasm</location>
        <location evidence="1">Perinuclear region</location>
    </subcellularLocation>
</comment>
<feature type="compositionally biased region" description="Basic and acidic residues" evidence="16">
    <location>
        <begin position="715"/>
        <end position="725"/>
    </location>
</feature>
<feature type="compositionally biased region" description="Basic and acidic residues" evidence="16">
    <location>
        <begin position="281"/>
        <end position="323"/>
    </location>
</feature>
<keyword evidence="12" id="KW-0131">Cell cycle</keyword>
<dbReference type="Gene3D" id="2.40.50.140">
    <property type="entry name" value="Nucleic acid-binding proteins"/>
    <property type="match status" value="1"/>
</dbReference>
<feature type="compositionally biased region" description="Basic and acidic residues" evidence="16">
    <location>
        <begin position="926"/>
        <end position="951"/>
    </location>
</feature>
<keyword evidence="2" id="KW-0963">Cytoplasm</keyword>
<evidence type="ECO:0000256" key="5">
    <source>
        <dbReference type="ARBA" id="ARBA00022553"/>
    </source>
</evidence>
<evidence type="ECO:0000256" key="4">
    <source>
        <dbReference type="ARBA" id="ARBA00022499"/>
    </source>
</evidence>
<evidence type="ECO:0000256" key="8">
    <source>
        <dbReference type="ARBA" id="ARBA00023015"/>
    </source>
</evidence>
<evidence type="ECO:0000256" key="15">
    <source>
        <dbReference type="SAM" id="Coils"/>
    </source>
</evidence>
<feature type="compositionally biased region" description="Basic and acidic residues" evidence="16">
    <location>
        <begin position="732"/>
        <end position="752"/>
    </location>
</feature>
<evidence type="ECO:0000256" key="2">
    <source>
        <dbReference type="ARBA" id="ARBA00022490"/>
    </source>
</evidence>
<dbReference type="PROSITE" id="PS50800">
    <property type="entry name" value="SAP"/>
    <property type="match status" value="1"/>
</dbReference>
<dbReference type="SMART" id="SM00513">
    <property type="entry name" value="SAP"/>
    <property type="match status" value="1"/>
</dbReference>
<dbReference type="PANTHER" id="PTHR14304:SF14">
    <property type="entry name" value="CELL DIVISION CYCLE AND APOPTOSIS REGULATOR PROTEIN 1"/>
    <property type="match status" value="1"/>
</dbReference>
<dbReference type="InterPro" id="IPR011992">
    <property type="entry name" value="EF-hand-dom_pair"/>
</dbReference>
<evidence type="ECO:0000256" key="11">
    <source>
        <dbReference type="ARBA" id="ARBA00023163"/>
    </source>
</evidence>
<proteinExistence type="predicted"/>
<dbReference type="FunFam" id="1.10.720.30:FF:000006">
    <property type="entry name" value="Cell division cycle and apoptosis regulator protein 1"/>
    <property type="match status" value="1"/>
</dbReference>
<evidence type="ECO:0000256" key="3">
    <source>
        <dbReference type="ARBA" id="ARBA00022491"/>
    </source>
</evidence>
<feature type="compositionally biased region" description="Basic and acidic residues" evidence="16">
    <location>
        <begin position="330"/>
        <end position="341"/>
    </location>
</feature>
<feature type="region of interest" description="Disordered" evidence="16">
    <location>
        <begin position="715"/>
        <end position="752"/>
    </location>
</feature>
<dbReference type="SUPFAM" id="SSF47473">
    <property type="entry name" value="EF-hand"/>
    <property type="match status" value="1"/>
</dbReference>
<keyword evidence="10" id="KW-0010">Activator</keyword>
<evidence type="ECO:0000256" key="9">
    <source>
        <dbReference type="ARBA" id="ARBA00023054"/>
    </source>
</evidence>
<dbReference type="InterPro" id="IPR012340">
    <property type="entry name" value="NA-bd_OB-fold"/>
</dbReference>
<dbReference type="Pfam" id="PF14444">
    <property type="entry name" value="S1-like"/>
    <property type="match status" value="1"/>
</dbReference>
<feature type="compositionally biased region" description="Basic and acidic residues" evidence="16">
    <location>
        <begin position="835"/>
        <end position="853"/>
    </location>
</feature>
<dbReference type="Gene3D" id="1.10.720.30">
    <property type="entry name" value="SAP domain"/>
    <property type="match status" value="1"/>
</dbReference>
<feature type="domain" description="SAP" evidence="17">
    <location>
        <begin position="674"/>
        <end position="708"/>
    </location>
</feature>
<feature type="compositionally biased region" description="Acidic residues" evidence="16">
    <location>
        <begin position="892"/>
        <end position="925"/>
    </location>
</feature>
<dbReference type="Pfam" id="PF02037">
    <property type="entry name" value="SAP"/>
    <property type="match status" value="1"/>
</dbReference>
<dbReference type="STRING" id="44316.ENSEGOP00005018934"/>
<evidence type="ECO:0000256" key="7">
    <source>
        <dbReference type="ARBA" id="ARBA00022843"/>
    </source>
</evidence>
<dbReference type="AlphaFoldDB" id="A0A3L8S797"/>
<keyword evidence="9 15" id="KW-0175">Coiled coil</keyword>
<evidence type="ECO:0000256" key="6">
    <source>
        <dbReference type="ARBA" id="ARBA00022703"/>
    </source>
</evidence>
<evidence type="ECO:0000313" key="18">
    <source>
        <dbReference type="EMBL" id="RLV97669.1"/>
    </source>
</evidence>
<dbReference type="Pfam" id="PF14443">
    <property type="entry name" value="DBC1"/>
    <property type="match status" value="1"/>
</dbReference>
<keyword evidence="4" id="KW-1017">Isopeptide bond</keyword>
<dbReference type="InterPro" id="IPR025223">
    <property type="entry name" value="S1-like_RNA-bd_dom"/>
</dbReference>
<comment type="caution">
    <text evidence="18">The sequence shown here is derived from an EMBL/GenBank/DDBJ whole genome shotgun (WGS) entry which is preliminary data.</text>
</comment>
<dbReference type="GO" id="GO:0048471">
    <property type="term" value="C:perinuclear region of cytoplasm"/>
    <property type="evidence" value="ECO:0007669"/>
    <property type="project" value="UniProtKB-SubCell"/>
</dbReference>
<keyword evidence="7" id="KW-0832">Ubl conjugation</keyword>
<dbReference type="SUPFAM" id="SSF68906">
    <property type="entry name" value="SAP domain"/>
    <property type="match status" value="1"/>
</dbReference>
<dbReference type="FunFam" id="2.40.50.140:FF:000216">
    <property type="entry name" value="Cell division cycle and apoptosis regulator 1"/>
    <property type="match status" value="1"/>
</dbReference>
<keyword evidence="19" id="KW-1185">Reference proteome</keyword>
<name>A0A3L8S797_CHLGU</name>
<organism evidence="18 19">
    <name type="scientific">Chloebia gouldiae</name>
    <name type="common">Gouldian finch</name>
    <name type="synonym">Erythrura gouldiae</name>
    <dbReference type="NCBI Taxonomy" id="44316"/>
    <lineage>
        <taxon>Eukaryota</taxon>
        <taxon>Metazoa</taxon>
        <taxon>Chordata</taxon>
        <taxon>Craniata</taxon>
        <taxon>Vertebrata</taxon>
        <taxon>Euteleostomi</taxon>
        <taxon>Archelosauria</taxon>
        <taxon>Archosauria</taxon>
        <taxon>Dinosauria</taxon>
        <taxon>Saurischia</taxon>
        <taxon>Theropoda</taxon>
        <taxon>Coelurosauria</taxon>
        <taxon>Aves</taxon>
        <taxon>Neognathae</taxon>
        <taxon>Neoaves</taxon>
        <taxon>Telluraves</taxon>
        <taxon>Australaves</taxon>
        <taxon>Passeriformes</taxon>
        <taxon>Passeroidea</taxon>
        <taxon>Passeridae</taxon>
        <taxon>Chloebia</taxon>
    </lineage>
</organism>
<evidence type="ECO:0000259" key="17">
    <source>
        <dbReference type="PROSITE" id="PS50800"/>
    </source>
</evidence>
<feature type="region of interest" description="Disordered" evidence="16">
    <location>
        <begin position="835"/>
        <end position="951"/>
    </location>
</feature>
<dbReference type="SUPFAM" id="SSF50249">
    <property type="entry name" value="Nucleic acid-binding proteins"/>
    <property type="match status" value="1"/>
</dbReference>
<dbReference type="EMBL" id="QUSF01000053">
    <property type="protein sequence ID" value="RLV97669.1"/>
    <property type="molecule type" value="Genomic_DNA"/>
</dbReference>
<dbReference type="InterPro" id="IPR025954">
    <property type="entry name" value="DBC1/CARP1_inactive_NUDIX"/>
</dbReference>
<keyword evidence="6" id="KW-0053">Apoptosis</keyword>
<evidence type="ECO:0000256" key="10">
    <source>
        <dbReference type="ARBA" id="ARBA00023159"/>
    </source>
</evidence>
<dbReference type="InterPro" id="IPR003034">
    <property type="entry name" value="SAP_dom"/>
</dbReference>
<protein>
    <recommendedName>
        <fullName evidence="13">Cell division cycle and apoptosis regulator protein 1</fullName>
    </recommendedName>
    <alternativeName>
        <fullName evidence="14">Cell cycle and apoptosis regulatory protein 1</fullName>
    </alternativeName>
</protein>
<dbReference type="InterPro" id="IPR025224">
    <property type="entry name" value="CCAR1/CCAR2"/>
</dbReference>
<sequence length="1187" mass="137077">MAQFGGQKNPPWATQFTATAVSQPAALGVQQPSLLGASPTIYTQQTALAAAGLTTQTPANYQLTQSAALQQQAAAAAAALQQQYSQPQQTLYSVQQQPAVALPTSLSLSTPQPAAQITVSYPAPRSSQQQTQPQKQRVFTGVVTKLHDTFGFVDEDVFFQLSAVKGKTPQVGDRVLVEATYNPNMPFKWNAQRIQTLPNQNQSQAQPLLKTPPAVLQPMAQQTFGVQAQPQPQSLLQAQISAASITPLLQTQPQPLLQQPQQKGGLLQPPVRLVSQPQPARRLDPPSRFSGRNDRGGDPMPNRKDDRSRERERERRRSRERSPQRKRSRERSPRRERERSPRRPRRVVPRYTVQFSKFSLDCRSCDMMELRRRYQNLYIPSDFFDAQFTWVDAFPMSRPFQLGNYCNFYVMHREVDAIDKNTAVLDPPDADHLYSAKVMLMASPSMEDLYHKSCALAEDPQELRDGFQHPARLVKFLVGMKGKDEAMAIGGHWSPSLDGPDPEKDPSVLIKTAIRCCKALTGIDLSVCTQWYRFAEIRYHRPEETHKGRTVPAHVETVVLFFPDVWHCLPTRSEWETLSRGYKQQLVEKLQGERKEADGEQALNANPFFYFCFSQAQEHRHKMHTTYYTTYIHRRNITVLIVILEIEQTLDEEEKDDGEAKEISTPTHWSKLDPKTMKVNDLRKELESRTLSSKGLKSQLIARLTKQLKVEEQKEEQKELEKSEKEEEEEEDRKSEDDKEEEERKRQEELERQRRERRYILPDEPAIIVHPNWAAKSGKFDCSIMSLSVLLDYRLEDNKEHSFEVSLFAELFNEMLQRDFGVRIYKALISLPEREDKKDKKGKKDERKEKKEEKDDETDDPKPKRRKSGDDKDKKEERDEKKREDKRKEDSKDEEETEDDNNQEEYDPMEAEEAEDEDEDRDEEEMNKREDRREGNKHCKERASKDKEKDKTQMVTVNRDLLMAFVYFDQSHCGYLLEKDMEEILYTLGLHLSRAQVKKLLNKVVLRESCFYRRLTDTSKDEENQEESKELQEDMLGRNRLLLPSPAVKQECKAAEENVGLIVYNGAMVDVGSLLQKLEKSERVRAEIEQKLQLLEEKTDEDEKTILQLENSNKSLSAELKEVKKDLGQLQENLKTSDDKKLQFEGQLNKTIKNLATVMDEIQSVLKQDIVKNEDKDQKSKENGASV</sequence>
<dbReference type="Proteomes" id="UP000276834">
    <property type="component" value="Unassembled WGS sequence"/>
</dbReference>
<feature type="coiled-coil region" evidence="15">
    <location>
        <begin position="1071"/>
        <end position="1140"/>
    </location>
</feature>
<feature type="region of interest" description="Disordered" evidence="16">
    <location>
        <begin position="651"/>
        <end position="676"/>
    </location>
</feature>
<reference evidence="18 19" key="1">
    <citation type="journal article" date="2018" name="Proc. R. Soc. B">
        <title>A non-coding region near Follistatin controls head colour polymorphism in the Gouldian finch.</title>
        <authorList>
            <person name="Toomey M.B."/>
            <person name="Marques C.I."/>
            <person name="Andrade P."/>
            <person name="Araujo P.M."/>
            <person name="Sabatino S."/>
            <person name="Gazda M.A."/>
            <person name="Afonso S."/>
            <person name="Lopes R.J."/>
            <person name="Corbo J.C."/>
            <person name="Carneiro M."/>
        </authorList>
    </citation>
    <scope>NUCLEOTIDE SEQUENCE [LARGE SCALE GENOMIC DNA]</scope>
    <source>
        <strain evidence="18">Red01</strain>
        <tissue evidence="18">Muscle</tissue>
    </source>
</reference>
<feature type="region of interest" description="Disordered" evidence="16">
    <location>
        <begin position="275"/>
        <end position="348"/>
    </location>
</feature>